<name>A0ABR2VT48_9FUNG</name>
<keyword evidence="1" id="KW-0732">Signal</keyword>
<dbReference type="EMBL" id="JASJQH010007849">
    <property type="protein sequence ID" value="KAK9701073.1"/>
    <property type="molecule type" value="Genomic_DNA"/>
</dbReference>
<keyword evidence="3" id="KW-1185">Reference proteome</keyword>
<dbReference type="Proteomes" id="UP001479436">
    <property type="component" value="Unassembled WGS sequence"/>
</dbReference>
<feature type="signal peptide" evidence="1">
    <location>
        <begin position="1"/>
        <end position="19"/>
    </location>
</feature>
<sequence>MKFQYLAFSLLALPFLAQAVEPKGADSDAGGLGMTIFKSLVKAGLRQVNGRSACQACKGLCNRLFSGPTKDTCKYDICVEVIGGVSTTEKNPSCTLINVDH</sequence>
<protein>
    <submittedName>
        <fullName evidence="2">Uncharacterized protein</fullName>
    </submittedName>
</protein>
<evidence type="ECO:0000313" key="2">
    <source>
        <dbReference type="EMBL" id="KAK9701073.1"/>
    </source>
</evidence>
<evidence type="ECO:0000313" key="3">
    <source>
        <dbReference type="Proteomes" id="UP001479436"/>
    </source>
</evidence>
<reference evidence="2 3" key="1">
    <citation type="submission" date="2023-04" db="EMBL/GenBank/DDBJ databases">
        <title>Genome of Basidiobolus ranarum AG-B5.</title>
        <authorList>
            <person name="Stajich J.E."/>
            <person name="Carter-House D."/>
            <person name="Gryganskyi A."/>
        </authorList>
    </citation>
    <scope>NUCLEOTIDE SEQUENCE [LARGE SCALE GENOMIC DNA]</scope>
    <source>
        <strain evidence="2 3">AG-B5</strain>
    </source>
</reference>
<feature type="chain" id="PRO_5045594843" evidence="1">
    <location>
        <begin position="20"/>
        <end position="101"/>
    </location>
</feature>
<organism evidence="2 3">
    <name type="scientific">Basidiobolus ranarum</name>
    <dbReference type="NCBI Taxonomy" id="34480"/>
    <lineage>
        <taxon>Eukaryota</taxon>
        <taxon>Fungi</taxon>
        <taxon>Fungi incertae sedis</taxon>
        <taxon>Zoopagomycota</taxon>
        <taxon>Entomophthoromycotina</taxon>
        <taxon>Basidiobolomycetes</taxon>
        <taxon>Basidiobolales</taxon>
        <taxon>Basidiobolaceae</taxon>
        <taxon>Basidiobolus</taxon>
    </lineage>
</organism>
<evidence type="ECO:0000256" key="1">
    <source>
        <dbReference type="SAM" id="SignalP"/>
    </source>
</evidence>
<accession>A0ABR2VT48</accession>
<proteinExistence type="predicted"/>
<comment type="caution">
    <text evidence="2">The sequence shown here is derived from an EMBL/GenBank/DDBJ whole genome shotgun (WGS) entry which is preliminary data.</text>
</comment>
<gene>
    <name evidence="2" type="ORF">K7432_011896</name>
</gene>